<reference evidence="2" key="2">
    <citation type="journal article" date="2022" name="Microbiol. Resour. Announc.">
        <title>Whole-Genome Sequence of Entomortierella parvispora E1425, a Mucoromycotan Fungus Associated with Burkholderiaceae-Related Endosymbiotic Bacteria.</title>
        <authorList>
            <person name="Herlambang A."/>
            <person name="Guo Y."/>
            <person name="Takashima Y."/>
            <person name="Narisawa K."/>
            <person name="Ohta H."/>
            <person name="Nishizawa T."/>
        </authorList>
    </citation>
    <scope>NUCLEOTIDE SEQUENCE</scope>
    <source>
        <strain evidence="2">E1425</strain>
    </source>
</reference>
<comment type="caution">
    <text evidence="2">The sequence shown here is derived from an EMBL/GenBank/DDBJ whole genome shotgun (WGS) entry which is preliminary data.</text>
</comment>
<evidence type="ECO:0000313" key="3">
    <source>
        <dbReference type="Proteomes" id="UP000827284"/>
    </source>
</evidence>
<keyword evidence="3" id="KW-1185">Reference proteome</keyword>
<dbReference type="EMBL" id="BQFW01000003">
    <property type="protein sequence ID" value="GJJ70044.1"/>
    <property type="molecule type" value="Genomic_DNA"/>
</dbReference>
<feature type="region of interest" description="Disordered" evidence="1">
    <location>
        <begin position="183"/>
        <end position="315"/>
    </location>
</feature>
<feature type="compositionally biased region" description="Low complexity" evidence="1">
    <location>
        <begin position="28"/>
        <end position="37"/>
    </location>
</feature>
<feature type="compositionally biased region" description="Acidic residues" evidence="1">
    <location>
        <begin position="258"/>
        <end position="267"/>
    </location>
</feature>
<dbReference type="AlphaFoldDB" id="A0A9P3LTL0"/>
<name>A0A9P3LTL0_9FUNG</name>
<proteinExistence type="predicted"/>
<dbReference type="Proteomes" id="UP000827284">
    <property type="component" value="Unassembled WGS sequence"/>
</dbReference>
<feature type="compositionally biased region" description="Polar residues" evidence="1">
    <location>
        <begin position="38"/>
        <end position="53"/>
    </location>
</feature>
<protein>
    <recommendedName>
        <fullName evidence="4">F-box domain-containing protein</fullName>
    </recommendedName>
</protein>
<feature type="compositionally biased region" description="Low complexity" evidence="1">
    <location>
        <begin position="240"/>
        <end position="257"/>
    </location>
</feature>
<evidence type="ECO:0000313" key="2">
    <source>
        <dbReference type="EMBL" id="GJJ70044.1"/>
    </source>
</evidence>
<feature type="compositionally biased region" description="Polar residues" evidence="1">
    <location>
        <begin position="286"/>
        <end position="300"/>
    </location>
</feature>
<organism evidence="2 3">
    <name type="scientific">Entomortierella parvispora</name>
    <dbReference type="NCBI Taxonomy" id="205924"/>
    <lineage>
        <taxon>Eukaryota</taxon>
        <taxon>Fungi</taxon>
        <taxon>Fungi incertae sedis</taxon>
        <taxon>Mucoromycota</taxon>
        <taxon>Mortierellomycotina</taxon>
        <taxon>Mortierellomycetes</taxon>
        <taxon>Mortierellales</taxon>
        <taxon>Mortierellaceae</taxon>
        <taxon>Entomortierella</taxon>
    </lineage>
</organism>
<feature type="compositionally biased region" description="Low complexity" evidence="1">
    <location>
        <begin position="208"/>
        <end position="226"/>
    </location>
</feature>
<feature type="region of interest" description="Disordered" evidence="1">
    <location>
        <begin position="28"/>
        <end position="53"/>
    </location>
</feature>
<reference evidence="2" key="1">
    <citation type="submission" date="2021-11" db="EMBL/GenBank/DDBJ databases">
        <authorList>
            <person name="Herlambang A."/>
            <person name="Guo Y."/>
            <person name="Takashima Y."/>
            <person name="Nishizawa T."/>
        </authorList>
    </citation>
    <scope>NUCLEOTIDE SEQUENCE</scope>
    <source>
        <strain evidence="2">E1425</strain>
    </source>
</reference>
<gene>
    <name evidence="2" type="ORF">EMPS_02393</name>
</gene>
<evidence type="ECO:0008006" key="4">
    <source>
        <dbReference type="Google" id="ProtNLM"/>
    </source>
</evidence>
<accession>A0A9P3LTL0</accession>
<dbReference type="OrthoDB" id="2437002at2759"/>
<sequence>MVLRQDDNVLWFLPTTVVAAVTVDPLISPSSSSLSDPGRSTGNDMQSSATTKVKPTLSAAQHWPIVYGPMFEPFLPGSQRRRRPRQPRVSAAPPATRHDYVLQQQQQQLGCPNDLRGIRATSNPRSWDISLLENNSCSQSLTGDYEMYYEDMPLELLGNVFSSFMQISAESLARLAEERTLARNRARRPARMTTSTVDNSIPPHLRLRLQQHQIQRSQSRYSQDSSETTMHFTVNDSDTDSQTGSDGELESSTVSSQESEDSMPDNDDSNRSSSSSEDESQDIGMNFQSDSNSTISSYTTSDEDERPAGRGARGFTKGYDSFAQYECSCHPAIREATDQHSRPRLGINRVDNDMDEATMLYLIHRDQYFHPTTHTSLRSDLYRCSLVNRQWRLAALPLLWQSVVLDSESCRTEHIIRPCRRHRVDAEATQLSMTKTRLEVMLDSYLQIYGLDLAKCVKTVELDLRLLIWSADGESVRRILNRLSPFAHLRLIWAEKESAEEMATGFRTAMQGIHGHIRHLHFSPGFVFSKAWAQEMAIMTRLEHLTLERQSALETMGYNWGRIRHLTLHAAIPMNLLHFSSTVSTTSTDLTDVVPSIIASTSTSDHAQSSHIAGGSALVGDLLASTASNLSAVSNSTSHSHPTVHPQKSPIGWWQWASLETSRVSVASSSKP</sequence>
<evidence type="ECO:0000256" key="1">
    <source>
        <dbReference type="SAM" id="MobiDB-lite"/>
    </source>
</evidence>
<feature type="region of interest" description="Disordered" evidence="1">
    <location>
        <begin position="75"/>
        <end position="98"/>
    </location>
</feature>